<feature type="domain" description="Nephrocystin 3-like N-terminal" evidence="5">
    <location>
        <begin position="307"/>
        <end position="470"/>
    </location>
</feature>
<dbReference type="InterPro" id="IPR019775">
    <property type="entry name" value="WD40_repeat_CS"/>
</dbReference>
<keyword evidence="1 3" id="KW-0853">WD repeat</keyword>
<dbReference type="CDD" id="cd00200">
    <property type="entry name" value="WD40"/>
    <property type="match status" value="1"/>
</dbReference>
<evidence type="ECO:0000259" key="5">
    <source>
        <dbReference type="Pfam" id="PF24883"/>
    </source>
</evidence>
<evidence type="ECO:0000256" key="4">
    <source>
        <dbReference type="SAM" id="MobiDB-lite"/>
    </source>
</evidence>
<feature type="repeat" description="WD" evidence="3">
    <location>
        <begin position="1017"/>
        <end position="1058"/>
    </location>
</feature>
<name>A0A6A4HJW4_9AGAR</name>
<gene>
    <name evidence="6" type="ORF">BT96DRAFT_883524</name>
</gene>
<feature type="region of interest" description="Disordered" evidence="4">
    <location>
        <begin position="1"/>
        <end position="38"/>
    </location>
</feature>
<dbReference type="Proteomes" id="UP000799118">
    <property type="component" value="Unassembled WGS sequence"/>
</dbReference>
<dbReference type="InterPro" id="IPR001680">
    <property type="entry name" value="WD40_rpt"/>
</dbReference>
<proteinExistence type="predicted"/>
<dbReference type="InterPro" id="IPR020472">
    <property type="entry name" value="WD40_PAC1"/>
</dbReference>
<keyword evidence="2" id="KW-0677">Repeat</keyword>
<dbReference type="OrthoDB" id="538223at2759"/>
<dbReference type="PROSITE" id="PS50082">
    <property type="entry name" value="WD_REPEATS_2"/>
    <property type="match status" value="8"/>
</dbReference>
<feature type="repeat" description="WD" evidence="3">
    <location>
        <begin position="1103"/>
        <end position="1144"/>
    </location>
</feature>
<dbReference type="Gene3D" id="3.40.50.300">
    <property type="entry name" value="P-loop containing nucleotide triphosphate hydrolases"/>
    <property type="match status" value="1"/>
</dbReference>
<feature type="repeat" description="WD" evidence="3">
    <location>
        <begin position="918"/>
        <end position="959"/>
    </location>
</feature>
<dbReference type="InterPro" id="IPR015943">
    <property type="entry name" value="WD40/YVTN_repeat-like_dom_sf"/>
</dbReference>
<evidence type="ECO:0000256" key="2">
    <source>
        <dbReference type="ARBA" id="ARBA00022737"/>
    </source>
</evidence>
<evidence type="ECO:0000256" key="1">
    <source>
        <dbReference type="ARBA" id="ARBA00022574"/>
    </source>
</evidence>
<evidence type="ECO:0000313" key="6">
    <source>
        <dbReference type="EMBL" id="KAE9397748.1"/>
    </source>
</evidence>
<dbReference type="Pfam" id="PF00400">
    <property type="entry name" value="WD40"/>
    <property type="match status" value="8"/>
</dbReference>
<dbReference type="InterPro" id="IPR027417">
    <property type="entry name" value="P-loop_NTPase"/>
</dbReference>
<dbReference type="InterPro" id="IPR050349">
    <property type="entry name" value="WD_LIS1/nudF_dynein_reg"/>
</dbReference>
<reference evidence="6" key="1">
    <citation type="journal article" date="2019" name="Environ. Microbiol.">
        <title>Fungal ecological strategies reflected in gene transcription - a case study of two litter decomposers.</title>
        <authorList>
            <person name="Barbi F."/>
            <person name="Kohler A."/>
            <person name="Barry K."/>
            <person name="Baskaran P."/>
            <person name="Daum C."/>
            <person name="Fauchery L."/>
            <person name="Ihrmark K."/>
            <person name="Kuo A."/>
            <person name="LaButti K."/>
            <person name="Lipzen A."/>
            <person name="Morin E."/>
            <person name="Grigoriev I.V."/>
            <person name="Henrissat B."/>
            <person name="Lindahl B."/>
            <person name="Martin F."/>
        </authorList>
    </citation>
    <scope>NUCLEOTIDE SEQUENCE</scope>
    <source>
        <strain evidence="6">JB14</strain>
    </source>
</reference>
<dbReference type="SUPFAM" id="SSF52540">
    <property type="entry name" value="P-loop containing nucleoside triphosphate hydrolases"/>
    <property type="match status" value="1"/>
</dbReference>
<dbReference type="Pfam" id="PF24883">
    <property type="entry name" value="NPHP3_N"/>
    <property type="match status" value="1"/>
</dbReference>
<accession>A0A6A4HJW4</accession>
<dbReference type="SUPFAM" id="SSF50978">
    <property type="entry name" value="WD40 repeat-like"/>
    <property type="match status" value="1"/>
</dbReference>
<feature type="repeat" description="WD" evidence="3">
    <location>
        <begin position="1159"/>
        <end position="1200"/>
    </location>
</feature>
<sequence>MKQIRKTIKKVSNKFHHKKDITKGRAKDPSSGLSAAPGSEHHIEAPIVQMEGGADTQASPLSPDNLPFQVSNLGSVIDNAIFAQSQSHGPSGSLSNVIQMAADADTGLENVGNLGETFNAVLDRVAVFNKVIDGIGEIHPYVKMVTTIITGITKPLENQMKQDEKMKDLLTAIGGVYEFLKANIKDPKHLNEHQTHLAQLLILQTVECAYFVQHYMEQTHFLKRAIKGIISNIDENINTYTTKMDKLMNAFKDQSIAQIDIAVVHVYDMVQEIRNDLKLGTLKPVDGASVQQDEMCLENTRVEIIDEISAWINSIGDEVPQVFWLCGQAGTGKSAISHTVGQRFKALSRLGAFFSFNRTYSAERTPQKALHTLAHNLAYVDQAFQNALVKVLDKDVTIVGTFAIQVQWDNLIVQPAQSLADNRNGPIVIIIDAFDECGDKSSTGRKALLSVLTRSMHGLPKNFRILVTSRPEPDVLHALSLQNSAALRCKDMIDIPNTEDDILKYIQSKMMDPNEVWGVLSETECFDLAKMSEGFFQWAFTACEALKGWGKGGSTVSELFEDLRAVAPKSQNDLQALDGIYMAILESAFNFNNPRAMKNYRLVMSQLLAGMEPVSQKMLTRTRHEYLGVENDRAVHVVIPFLGSLFSGVDQSNTLIQPVHSSVRDFLLDQKRSADYYVDLAIGHEILAIGTLKIMVKDLQFNLCGLPSSYLFNFEVENLEQKFKESITPELLYACQFWADHLAKSAITNTFPMLGDFVNQSSLYWMEVLGVANHMDWAFECITITMKWLQSHISTLPLQVSENHRNIFELLDDMLQFVTVFGKMISNSTPHLYLSGLPFIPMECRLWKDCMGKFRNLPHVCTGHGKVWPSQQSILQGHTSAVSSVAFSPERRRIASGSYDNSVRIWDADTGTAVGEPLQGHTSGVTSVAFSPDGRRIASGSHDNSVRIWDADTGTAVGEPLQGHTSGVTSVAFSPDGRRIASGSHDNSVRIWDADTGTAVGEPLQGHTSFVTVGEPLQGHTSGVTSVAFSPDGRRIASGSYDYSVRMWDADTGTAVEETLQGHTSGVSSVAFSPDGRRIASGSYDNSVRIWDADTGTAVGEPLQGHTSGVTSVAFSPDGRRIASGSHDNSVRIWGADTGTAIGEPLWQGHTSVAFLPDVRMIASGVISVAFSPDGRRIASGSYDNSVRIWDADTGTAVGEPLQGHTFGVNSVAFSPNGRRIVSGSGDNSVQVWGAETGETLQSITTSSNGIDPSLQAISFCCFHSNHALSLSDKFLTPIRMDPEGWLVGGNSSLILWIPLEYRSCIIWPHMQMIISQTGSTSLDLSCFIHGSNWAQCHI</sequence>
<dbReference type="PRINTS" id="PR00320">
    <property type="entry name" value="GPROTEINBRPT"/>
</dbReference>
<feature type="compositionally biased region" description="Basic residues" evidence="4">
    <location>
        <begin position="1"/>
        <end position="20"/>
    </location>
</feature>
<evidence type="ECO:0000313" key="7">
    <source>
        <dbReference type="Proteomes" id="UP000799118"/>
    </source>
</evidence>
<keyword evidence="7" id="KW-1185">Reference proteome</keyword>
<dbReference type="PROSITE" id="PS50294">
    <property type="entry name" value="WD_REPEATS_REGION"/>
    <property type="match status" value="8"/>
</dbReference>
<feature type="repeat" description="WD" evidence="3">
    <location>
        <begin position="875"/>
        <end position="916"/>
    </location>
</feature>
<protein>
    <recommendedName>
        <fullName evidence="5">Nephrocystin 3-like N-terminal domain-containing protein</fullName>
    </recommendedName>
</protein>
<dbReference type="Gene3D" id="2.130.10.10">
    <property type="entry name" value="YVTN repeat-like/Quinoprotein amine dehydrogenase"/>
    <property type="match status" value="5"/>
</dbReference>
<feature type="repeat" description="WD" evidence="3">
    <location>
        <begin position="961"/>
        <end position="1002"/>
    </location>
</feature>
<dbReference type="EMBL" id="ML769492">
    <property type="protein sequence ID" value="KAE9397748.1"/>
    <property type="molecule type" value="Genomic_DNA"/>
</dbReference>
<feature type="repeat" description="WD" evidence="3">
    <location>
        <begin position="1202"/>
        <end position="1243"/>
    </location>
</feature>
<evidence type="ECO:0000256" key="3">
    <source>
        <dbReference type="PROSITE-ProRule" id="PRU00221"/>
    </source>
</evidence>
<dbReference type="SMART" id="SM00320">
    <property type="entry name" value="WD40"/>
    <property type="match status" value="8"/>
</dbReference>
<dbReference type="InterPro" id="IPR056884">
    <property type="entry name" value="NPHP3-like_N"/>
</dbReference>
<dbReference type="PANTHER" id="PTHR44129">
    <property type="entry name" value="WD REPEAT-CONTAINING PROTEIN POP1"/>
    <property type="match status" value="1"/>
</dbReference>
<dbReference type="InterPro" id="IPR036322">
    <property type="entry name" value="WD40_repeat_dom_sf"/>
</dbReference>
<feature type="repeat" description="WD" evidence="3">
    <location>
        <begin position="1060"/>
        <end position="1101"/>
    </location>
</feature>
<organism evidence="6 7">
    <name type="scientific">Gymnopus androsaceus JB14</name>
    <dbReference type="NCBI Taxonomy" id="1447944"/>
    <lineage>
        <taxon>Eukaryota</taxon>
        <taxon>Fungi</taxon>
        <taxon>Dikarya</taxon>
        <taxon>Basidiomycota</taxon>
        <taxon>Agaricomycotina</taxon>
        <taxon>Agaricomycetes</taxon>
        <taxon>Agaricomycetidae</taxon>
        <taxon>Agaricales</taxon>
        <taxon>Marasmiineae</taxon>
        <taxon>Omphalotaceae</taxon>
        <taxon>Gymnopus</taxon>
    </lineage>
</organism>
<dbReference type="PROSITE" id="PS00678">
    <property type="entry name" value="WD_REPEATS_1"/>
    <property type="match status" value="6"/>
</dbReference>